<dbReference type="InterPro" id="IPR050739">
    <property type="entry name" value="MFP"/>
</dbReference>
<proteinExistence type="predicted"/>
<protein>
    <submittedName>
        <fullName evidence="1">Hemolysin secretion protein D, chromosomal</fullName>
    </submittedName>
</protein>
<evidence type="ECO:0000313" key="1">
    <source>
        <dbReference type="EMBL" id="VFS92220.1"/>
    </source>
</evidence>
<sequence>MLRCLPGMVCTRVYMRYSRDDRMKRYREFLPAVLEVQDSPPSPAGRGIIWCVMLTMSAALLWAAWGKVDIVAVTQGKIVVSELSRPVNAAVTAEVAAVMVREGMHVAQGQPLIKFNDGHLQAQIKENRLRQRINRYHIARLTLLNRYYHQGERYRSASSRLSTRGCCAG</sequence>
<dbReference type="PRINTS" id="PR01490">
    <property type="entry name" value="RTXTOXIND"/>
</dbReference>
<reference evidence="1 2" key="1">
    <citation type="submission" date="2019-03" db="EMBL/GenBank/DDBJ databases">
        <authorList>
            <consortium name="Pathogen Informatics"/>
        </authorList>
    </citation>
    <scope>NUCLEOTIDE SEQUENCE [LARGE SCALE GENOMIC DNA]</scope>
    <source>
        <strain evidence="1 2">NCTC12998</strain>
    </source>
</reference>
<dbReference type="AlphaFoldDB" id="A0A485D5H4"/>
<dbReference type="PANTHER" id="PTHR30386">
    <property type="entry name" value="MEMBRANE FUSION SUBUNIT OF EMRAB-TOLC MULTIDRUG EFFLUX PUMP"/>
    <property type="match status" value="1"/>
</dbReference>
<dbReference type="EMBL" id="CAADJE010000041">
    <property type="protein sequence ID" value="VFS92220.1"/>
    <property type="molecule type" value="Genomic_DNA"/>
</dbReference>
<accession>A0A485D5H4</accession>
<dbReference type="Proteomes" id="UP000345637">
    <property type="component" value="Unassembled WGS sequence"/>
</dbReference>
<organism evidence="1 2">
    <name type="scientific">Raoultella planticola</name>
    <name type="common">Klebsiella planticola</name>
    <dbReference type="NCBI Taxonomy" id="575"/>
    <lineage>
        <taxon>Bacteria</taxon>
        <taxon>Pseudomonadati</taxon>
        <taxon>Pseudomonadota</taxon>
        <taxon>Gammaproteobacteria</taxon>
        <taxon>Enterobacterales</taxon>
        <taxon>Enterobacteriaceae</taxon>
        <taxon>Klebsiella/Raoultella group</taxon>
        <taxon>Raoultella</taxon>
    </lineage>
</organism>
<evidence type="ECO:0000313" key="2">
    <source>
        <dbReference type="Proteomes" id="UP000345637"/>
    </source>
</evidence>
<gene>
    <name evidence="1" type="primary">hlyD_1</name>
    <name evidence="1" type="ORF">NCTC12998_07302</name>
</gene>
<name>A0A485D5H4_RAOPL</name>
<dbReference type="PANTHER" id="PTHR30386:SF27">
    <property type="entry name" value="MEMBRANE FUSION PROTEIN (MFP) FAMILY PROTEIN"/>
    <property type="match status" value="1"/>
</dbReference>